<accession>A0A6P4FI10</accession>
<evidence type="ECO:0000256" key="1">
    <source>
        <dbReference type="SAM" id="SignalP"/>
    </source>
</evidence>
<feature type="signal peptide" evidence="1">
    <location>
        <begin position="1"/>
        <end position="22"/>
    </location>
</feature>
<proteinExistence type="predicted"/>
<gene>
    <name evidence="2" type="primary">LOC108051353</name>
</gene>
<dbReference type="RefSeq" id="XP_016988929.1">
    <property type="nucleotide sequence ID" value="XM_017133440.1"/>
</dbReference>
<evidence type="ECO:0000313" key="2">
    <source>
        <dbReference type="RefSeq" id="XP_016988929.1"/>
    </source>
</evidence>
<dbReference type="RefSeq" id="XP_016988929.2">
    <property type="nucleotide sequence ID" value="XM_017133440.2"/>
</dbReference>
<protein>
    <submittedName>
        <fullName evidence="2">Uncharacterized protein LOC108051353</fullName>
    </submittedName>
</protein>
<dbReference type="PANTHER" id="PTHR21112:SF0">
    <property type="entry name" value="CHEMOSENSORY PROTEIN A 29A-RELATED"/>
    <property type="match status" value="1"/>
</dbReference>
<sequence>MFPRCLLGGIWLLVLLISGCNARKWDYEPLAISGTSSDVKLIKIEPKIERIGRGEFAVSGMIEWNFETTNETMLEAFVYRSQTGEENDYKVLPWAIPKQTLYEFMDTFYKDVTMKNIKHCSNCPQFTEKFQPPLPKKTYVGDKCVIDGDGLPDIIPPGYYKIIVKGFGPNQPTWGGTGIFKITTKMF</sequence>
<dbReference type="InterPro" id="IPR010512">
    <property type="entry name" value="DUF1091"/>
</dbReference>
<organism evidence="2">
    <name type="scientific">Drosophila rhopaloa</name>
    <name type="common">Fruit fly</name>
    <dbReference type="NCBI Taxonomy" id="1041015"/>
    <lineage>
        <taxon>Eukaryota</taxon>
        <taxon>Metazoa</taxon>
        <taxon>Ecdysozoa</taxon>
        <taxon>Arthropoda</taxon>
        <taxon>Hexapoda</taxon>
        <taxon>Insecta</taxon>
        <taxon>Pterygota</taxon>
        <taxon>Neoptera</taxon>
        <taxon>Endopterygota</taxon>
        <taxon>Diptera</taxon>
        <taxon>Brachycera</taxon>
        <taxon>Muscomorpha</taxon>
        <taxon>Ephydroidea</taxon>
        <taxon>Drosophilidae</taxon>
        <taxon>Drosophila</taxon>
        <taxon>Sophophora</taxon>
    </lineage>
</organism>
<reference evidence="2" key="1">
    <citation type="submission" date="2025-08" db="UniProtKB">
        <authorList>
            <consortium name="RefSeq"/>
        </authorList>
    </citation>
    <scope>IDENTIFICATION</scope>
</reference>
<name>A0A6P4FI10_DRORH</name>
<dbReference type="PROSITE" id="PS51257">
    <property type="entry name" value="PROKAR_LIPOPROTEIN"/>
    <property type="match status" value="1"/>
</dbReference>
<dbReference type="AlphaFoldDB" id="A0A6P4FI10"/>
<feature type="chain" id="PRO_5027684931" evidence="1">
    <location>
        <begin position="23"/>
        <end position="187"/>
    </location>
</feature>
<dbReference type="PANTHER" id="PTHR21112">
    <property type="entry name" value="CHEMOSENSORY PROTEIN A 29A-RELATED"/>
    <property type="match status" value="1"/>
</dbReference>
<dbReference type="OrthoDB" id="8043478at2759"/>
<keyword evidence="1" id="KW-0732">Signal</keyword>
<dbReference type="Pfam" id="PF06477">
    <property type="entry name" value="DUF1091"/>
    <property type="match status" value="1"/>
</dbReference>
<dbReference type="GeneID" id="108051353"/>